<dbReference type="EC" id="1.-.-.-" evidence="3"/>
<dbReference type="InterPro" id="IPR050766">
    <property type="entry name" value="Bact_Lucif_Oxidored"/>
</dbReference>
<comment type="caution">
    <text evidence="3">The sequence shown here is derived from an EMBL/GenBank/DDBJ whole genome shotgun (WGS) entry which is preliminary data.</text>
</comment>
<dbReference type="Proteomes" id="UP001156940">
    <property type="component" value="Unassembled WGS sequence"/>
</dbReference>
<dbReference type="SUPFAM" id="SSF51679">
    <property type="entry name" value="Bacterial luciferase-like"/>
    <property type="match status" value="1"/>
</dbReference>
<dbReference type="NCBIfam" id="TIGR03558">
    <property type="entry name" value="oxido_grp_1"/>
    <property type="match status" value="1"/>
</dbReference>
<gene>
    <name evidence="3" type="ORF">QFW77_04575</name>
</gene>
<evidence type="ECO:0000256" key="1">
    <source>
        <dbReference type="ARBA" id="ARBA00007789"/>
    </source>
</evidence>
<dbReference type="InterPro" id="IPR019949">
    <property type="entry name" value="CmoO-like"/>
</dbReference>
<dbReference type="PANTHER" id="PTHR30137">
    <property type="entry name" value="LUCIFERASE-LIKE MONOOXYGENASE"/>
    <property type="match status" value="1"/>
</dbReference>
<reference evidence="3 4" key="1">
    <citation type="submission" date="2023-04" db="EMBL/GenBank/DDBJ databases">
        <title>Luteimonas endophyticus RD2P54.</title>
        <authorList>
            <person name="Sun J.-Q."/>
        </authorList>
    </citation>
    <scope>NUCLEOTIDE SEQUENCE [LARGE SCALE GENOMIC DNA]</scope>
    <source>
        <strain evidence="3 4">RD2P54</strain>
    </source>
</reference>
<keyword evidence="3" id="KW-0560">Oxidoreductase</keyword>
<dbReference type="Gene3D" id="3.20.20.30">
    <property type="entry name" value="Luciferase-like domain"/>
    <property type="match status" value="1"/>
</dbReference>
<evidence type="ECO:0000313" key="3">
    <source>
        <dbReference type="EMBL" id="MDH5822264.1"/>
    </source>
</evidence>
<keyword evidence="4" id="KW-1185">Reference proteome</keyword>
<dbReference type="GO" id="GO:0016491">
    <property type="term" value="F:oxidoreductase activity"/>
    <property type="evidence" value="ECO:0007669"/>
    <property type="project" value="UniProtKB-KW"/>
</dbReference>
<evidence type="ECO:0000259" key="2">
    <source>
        <dbReference type="Pfam" id="PF00296"/>
    </source>
</evidence>
<feature type="domain" description="Luciferase-like" evidence="2">
    <location>
        <begin position="19"/>
        <end position="294"/>
    </location>
</feature>
<organism evidence="3 4">
    <name type="scientific">Luteimonas endophytica</name>
    <dbReference type="NCBI Taxonomy" id="3042023"/>
    <lineage>
        <taxon>Bacteria</taxon>
        <taxon>Pseudomonadati</taxon>
        <taxon>Pseudomonadota</taxon>
        <taxon>Gammaproteobacteria</taxon>
        <taxon>Lysobacterales</taxon>
        <taxon>Lysobacteraceae</taxon>
        <taxon>Luteimonas</taxon>
    </lineage>
</organism>
<evidence type="ECO:0000313" key="4">
    <source>
        <dbReference type="Proteomes" id="UP001156940"/>
    </source>
</evidence>
<sequence>MIPCSILDLAPVTEGSDIAAAFANSLDLARHAERLGYRRYWLAEHHNMPGIASAATAVLIGHIAGGTSTLRVGAGGIMLPNHAPLQVAEQFGTLASLYPGRIDLGLGRAPGTDQATARALRRYFDSADAFPQDVAELLRYFEPAQPGQPVRAVPGAGIEVPVWLLGSSLFSARLAAAMGLPFAFASHFAPAAMDEALAVYRREFRPSARLPQPLAMLGLNVVAADTEAEARRLFTTQQQSFVRLRRGQPGLIPPPIDDIEAFWSPAEKAMVEQALACAVVGDPRQVEEGVRAFVARHRPDELIVTANVFEHGARLHSFALAARACGLEPPHSADQAGP</sequence>
<dbReference type="CDD" id="cd00347">
    <property type="entry name" value="Flavin_utilizing_monoxygenases"/>
    <property type="match status" value="1"/>
</dbReference>
<name>A0ABT6J622_9GAMM</name>
<comment type="similarity">
    <text evidence="1">To bacterial alkanal monooxygenase alpha and beta chains.</text>
</comment>
<accession>A0ABT6J622</accession>
<dbReference type="Pfam" id="PF00296">
    <property type="entry name" value="Bac_luciferase"/>
    <property type="match status" value="1"/>
</dbReference>
<dbReference type="RefSeq" id="WP_280573128.1">
    <property type="nucleotide sequence ID" value="NZ_JARXRM010000019.1"/>
</dbReference>
<protein>
    <submittedName>
        <fullName evidence="3">LLM class flavin-dependent oxidoreductase</fullName>
        <ecNumber evidence="3">1.-.-.-</ecNumber>
    </submittedName>
</protein>
<proteinExistence type="predicted"/>
<dbReference type="PANTHER" id="PTHR30137:SF6">
    <property type="entry name" value="LUCIFERASE-LIKE MONOOXYGENASE"/>
    <property type="match status" value="1"/>
</dbReference>
<dbReference type="InterPro" id="IPR036661">
    <property type="entry name" value="Luciferase-like_sf"/>
</dbReference>
<dbReference type="EMBL" id="JARXRM010000019">
    <property type="protein sequence ID" value="MDH5822264.1"/>
    <property type="molecule type" value="Genomic_DNA"/>
</dbReference>
<dbReference type="InterPro" id="IPR011251">
    <property type="entry name" value="Luciferase-like_dom"/>
</dbReference>